<evidence type="ECO:0000256" key="1">
    <source>
        <dbReference type="ARBA" id="ARBA00003681"/>
    </source>
</evidence>
<dbReference type="GO" id="GO:0016740">
    <property type="term" value="F:transferase activity"/>
    <property type="evidence" value="ECO:0007669"/>
    <property type="project" value="UniProtKB-KW"/>
</dbReference>
<evidence type="ECO:0000256" key="3">
    <source>
        <dbReference type="ARBA" id="ARBA00020422"/>
    </source>
</evidence>
<feature type="domain" description="HPr" evidence="6">
    <location>
        <begin position="1"/>
        <end position="89"/>
    </location>
</feature>
<evidence type="ECO:0000313" key="8">
    <source>
        <dbReference type="Proteomes" id="UP000273044"/>
    </source>
</evidence>
<reference evidence="7 8" key="1">
    <citation type="submission" date="2018-12" db="EMBL/GenBank/DDBJ databases">
        <authorList>
            <consortium name="Pathogen Informatics"/>
        </authorList>
    </citation>
    <scope>NUCLEOTIDE SEQUENCE [LARGE SCALE GENOMIC DNA]</scope>
    <source>
        <strain evidence="7 8">NCTC12967</strain>
    </source>
</reference>
<dbReference type="InterPro" id="IPR001020">
    <property type="entry name" value="PTS_HPr_His_P_site"/>
</dbReference>
<accession>A0A3S4U534</accession>
<evidence type="ECO:0000313" key="7">
    <source>
        <dbReference type="EMBL" id="VEH69881.1"/>
    </source>
</evidence>
<gene>
    <name evidence="7" type="primary">ptsH</name>
    <name evidence="7" type="ORF">NCTC12967_01161</name>
</gene>
<dbReference type="GO" id="GO:0009401">
    <property type="term" value="P:phosphoenolpyruvate-dependent sugar phosphotransferase system"/>
    <property type="evidence" value="ECO:0007669"/>
    <property type="project" value="UniProtKB-KW"/>
</dbReference>
<dbReference type="InterPro" id="IPR050399">
    <property type="entry name" value="HPr"/>
</dbReference>
<dbReference type="Proteomes" id="UP000273044">
    <property type="component" value="Chromosome"/>
</dbReference>
<dbReference type="PANTHER" id="PTHR33705:SF2">
    <property type="entry name" value="PHOSPHOCARRIER PROTEIN NPR"/>
    <property type="match status" value="1"/>
</dbReference>
<comment type="subcellular location">
    <subcellularLocation>
        <location evidence="2">Cytoplasm</location>
    </subcellularLocation>
</comment>
<organism evidence="7 8">
    <name type="scientific">Arachnia propionica</name>
    <dbReference type="NCBI Taxonomy" id="1750"/>
    <lineage>
        <taxon>Bacteria</taxon>
        <taxon>Bacillati</taxon>
        <taxon>Actinomycetota</taxon>
        <taxon>Actinomycetes</taxon>
        <taxon>Propionibacteriales</taxon>
        <taxon>Propionibacteriaceae</taxon>
        <taxon>Arachnia</taxon>
    </lineage>
</organism>
<keyword evidence="5" id="KW-0598">Phosphotransferase system</keyword>
<dbReference type="GO" id="GO:0005737">
    <property type="term" value="C:cytoplasm"/>
    <property type="evidence" value="ECO:0007669"/>
    <property type="project" value="UniProtKB-SubCell"/>
</dbReference>
<dbReference type="AlphaFoldDB" id="A0A3S4U534"/>
<keyword evidence="4" id="KW-0963">Cytoplasm</keyword>
<dbReference type="Pfam" id="PF00381">
    <property type="entry name" value="PTS-HPr"/>
    <property type="match status" value="1"/>
</dbReference>
<sequence length="90" mass="9311">MTNRTAIIASSVGLHARPASLFVQKVTRSGLPVTISRPGGKPVNAASMLAVMSLGVKCGEEVELSCDAENGDAFLDELVAFLAVDHDAKG</sequence>
<dbReference type="PROSITE" id="PS51350">
    <property type="entry name" value="PTS_HPR_DOM"/>
    <property type="match status" value="1"/>
</dbReference>
<dbReference type="InterPro" id="IPR035895">
    <property type="entry name" value="HPr-like_sf"/>
</dbReference>
<dbReference type="InterPro" id="IPR000032">
    <property type="entry name" value="HPr-like"/>
</dbReference>
<dbReference type="PROSITE" id="PS00369">
    <property type="entry name" value="PTS_HPR_HIS"/>
    <property type="match status" value="1"/>
</dbReference>
<dbReference type="Gene3D" id="3.30.1340.10">
    <property type="entry name" value="HPr-like"/>
    <property type="match status" value="1"/>
</dbReference>
<dbReference type="GeneID" id="64406640"/>
<evidence type="ECO:0000256" key="4">
    <source>
        <dbReference type="ARBA" id="ARBA00022490"/>
    </source>
</evidence>
<keyword evidence="7" id="KW-0808">Transferase</keyword>
<dbReference type="PRINTS" id="PR00107">
    <property type="entry name" value="PHOSPHOCPHPR"/>
</dbReference>
<dbReference type="RefSeq" id="WP_061787094.1">
    <property type="nucleotide sequence ID" value="NZ_LR134406.1"/>
</dbReference>
<dbReference type="CDD" id="cd00367">
    <property type="entry name" value="PTS-HPr_like"/>
    <property type="match status" value="1"/>
</dbReference>
<evidence type="ECO:0000259" key="6">
    <source>
        <dbReference type="PROSITE" id="PS51350"/>
    </source>
</evidence>
<keyword evidence="8" id="KW-1185">Reference proteome</keyword>
<comment type="function">
    <text evidence="1">General (non sugar-specific) component of the phosphoenolpyruvate-dependent sugar phosphotransferase system (sugar PTS). This major carbohydrate active-transport system catalyzes the phosphorylation of incoming sugar substrates concomitantly with their translocation across the cell membrane. The phosphoryl group from phosphoenolpyruvate (PEP) is transferred to the phosphoryl carrier protein HPr by enzyme I. Phospho-HPr then transfers it to the PTS EIIA domain.</text>
</comment>
<protein>
    <recommendedName>
        <fullName evidence="3">Phosphocarrier protein HPr</fullName>
    </recommendedName>
</protein>
<evidence type="ECO:0000256" key="5">
    <source>
        <dbReference type="ARBA" id="ARBA00022683"/>
    </source>
</evidence>
<dbReference type="SUPFAM" id="SSF55594">
    <property type="entry name" value="HPr-like"/>
    <property type="match status" value="1"/>
</dbReference>
<dbReference type="NCBIfam" id="TIGR01003">
    <property type="entry name" value="PTS_HPr_family"/>
    <property type="match status" value="1"/>
</dbReference>
<proteinExistence type="predicted"/>
<name>A0A3S4U534_9ACTN</name>
<dbReference type="PANTHER" id="PTHR33705">
    <property type="entry name" value="PHOSPHOCARRIER PROTEIN HPR"/>
    <property type="match status" value="1"/>
</dbReference>
<evidence type="ECO:0000256" key="2">
    <source>
        <dbReference type="ARBA" id="ARBA00004496"/>
    </source>
</evidence>
<dbReference type="EMBL" id="LR134406">
    <property type="protein sequence ID" value="VEH69881.1"/>
    <property type="molecule type" value="Genomic_DNA"/>
</dbReference>